<dbReference type="GO" id="GO:0003677">
    <property type="term" value="F:DNA binding"/>
    <property type="evidence" value="ECO:0007669"/>
    <property type="project" value="UniProtKB-KW"/>
</dbReference>
<accession>A0A6C2D8U4</accession>
<keyword evidence="1" id="KW-0805">Transcription regulation</keyword>
<sequence>MSALQAIAFDQYALERLAVTLDGAIRIRSRSEFYLWAQGALQSFLPHETLVCLWGEVPEAQGVELFSRGILAPHAEAHLRTEAGRLRAVLLSHWLRHGRRPCAGPDLEGLPVLAKLIAETGSGNVLFHGADFASRLPVCFFIFMGMPSAVTPREHYLTDLLLPHLYLAFVGLHDRGEVDMPGTHLSPRQSQVLAGIRSGKTNSAIAQELGLSPLTVKNHVQQALRKLAVANRAEAAAVTSMQPCPGTARQVDR</sequence>
<dbReference type="OrthoDB" id="135231at2"/>
<dbReference type="SMART" id="SM00421">
    <property type="entry name" value="HTH_LUXR"/>
    <property type="match status" value="1"/>
</dbReference>
<dbReference type="EMBL" id="SDKK01000001">
    <property type="protein sequence ID" value="TYC62283.1"/>
    <property type="molecule type" value="Genomic_DNA"/>
</dbReference>
<protein>
    <submittedName>
        <fullName evidence="5">Helix-turn-helix transcriptional regulator</fullName>
    </submittedName>
</protein>
<dbReference type="Proteomes" id="UP000389128">
    <property type="component" value="Unassembled WGS sequence"/>
</dbReference>
<dbReference type="PANTHER" id="PTHR44688">
    <property type="entry name" value="DNA-BINDING TRANSCRIPTIONAL ACTIVATOR DEVR_DOSR"/>
    <property type="match status" value="1"/>
</dbReference>
<keyword evidence="2" id="KW-0238">DNA-binding</keyword>
<dbReference type="CDD" id="cd06170">
    <property type="entry name" value="LuxR_C_like"/>
    <property type="match status" value="1"/>
</dbReference>
<evidence type="ECO:0000259" key="4">
    <source>
        <dbReference type="PROSITE" id="PS50043"/>
    </source>
</evidence>
<dbReference type="InterPro" id="IPR036388">
    <property type="entry name" value="WH-like_DNA-bd_sf"/>
</dbReference>
<evidence type="ECO:0000256" key="3">
    <source>
        <dbReference type="ARBA" id="ARBA00023163"/>
    </source>
</evidence>
<dbReference type="PRINTS" id="PR00038">
    <property type="entry name" value="HTHLUXR"/>
</dbReference>
<dbReference type="SUPFAM" id="SSF46894">
    <property type="entry name" value="C-terminal effector domain of the bipartite response regulators"/>
    <property type="match status" value="1"/>
</dbReference>
<dbReference type="InterPro" id="IPR000792">
    <property type="entry name" value="Tscrpt_reg_LuxR_C"/>
</dbReference>
<dbReference type="PANTHER" id="PTHR44688:SF16">
    <property type="entry name" value="DNA-BINDING TRANSCRIPTIONAL ACTIVATOR DEVR_DOSR"/>
    <property type="match status" value="1"/>
</dbReference>
<keyword evidence="6" id="KW-1185">Reference proteome</keyword>
<dbReference type="Gene3D" id="1.10.10.10">
    <property type="entry name" value="Winged helix-like DNA-binding domain superfamily/Winged helix DNA-binding domain"/>
    <property type="match status" value="1"/>
</dbReference>
<evidence type="ECO:0000256" key="2">
    <source>
        <dbReference type="ARBA" id="ARBA00023125"/>
    </source>
</evidence>
<dbReference type="PROSITE" id="PS50043">
    <property type="entry name" value="HTH_LUXR_2"/>
    <property type="match status" value="1"/>
</dbReference>
<feature type="domain" description="HTH luxR-type" evidence="4">
    <location>
        <begin position="178"/>
        <end position="243"/>
    </location>
</feature>
<evidence type="ECO:0000313" key="5">
    <source>
        <dbReference type="EMBL" id="TYC62283.1"/>
    </source>
</evidence>
<dbReference type="Pfam" id="PF00196">
    <property type="entry name" value="GerE"/>
    <property type="match status" value="1"/>
</dbReference>
<dbReference type="AlphaFoldDB" id="A0A6C2D8U4"/>
<dbReference type="RefSeq" id="WP_148577372.1">
    <property type="nucleotide sequence ID" value="NZ_SDKK01000001.1"/>
</dbReference>
<gene>
    <name evidence="5" type="ORF">ETQ85_01655</name>
</gene>
<reference evidence="5 6" key="1">
    <citation type="submission" date="2019-01" db="EMBL/GenBank/DDBJ databases">
        <title>Zoogloea oleivorans genome sequencing and assembly.</title>
        <authorList>
            <person name="Tancsics A."/>
            <person name="Farkas M."/>
            <person name="Kriszt B."/>
            <person name="Maroti G."/>
            <person name="Horvath B."/>
        </authorList>
    </citation>
    <scope>NUCLEOTIDE SEQUENCE [LARGE SCALE GENOMIC DNA]</scope>
    <source>
        <strain evidence="5 6">Buc</strain>
    </source>
</reference>
<proteinExistence type="predicted"/>
<organism evidence="5 6">
    <name type="scientific">Zoogloea oleivorans</name>
    <dbReference type="NCBI Taxonomy" id="1552750"/>
    <lineage>
        <taxon>Bacteria</taxon>
        <taxon>Pseudomonadati</taxon>
        <taxon>Pseudomonadota</taxon>
        <taxon>Betaproteobacteria</taxon>
        <taxon>Rhodocyclales</taxon>
        <taxon>Zoogloeaceae</taxon>
        <taxon>Zoogloea</taxon>
    </lineage>
</organism>
<evidence type="ECO:0000313" key="6">
    <source>
        <dbReference type="Proteomes" id="UP000389128"/>
    </source>
</evidence>
<dbReference type="GO" id="GO:0006355">
    <property type="term" value="P:regulation of DNA-templated transcription"/>
    <property type="evidence" value="ECO:0007669"/>
    <property type="project" value="InterPro"/>
</dbReference>
<comment type="caution">
    <text evidence="5">The sequence shown here is derived from an EMBL/GenBank/DDBJ whole genome shotgun (WGS) entry which is preliminary data.</text>
</comment>
<dbReference type="InterPro" id="IPR016032">
    <property type="entry name" value="Sig_transdc_resp-reg_C-effctor"/>
</dbReference>
<name>A0A6C2D8U4_9RHOO</name>
<keyword evidence="3" id="KW-0804">Transcription</keyword>
<evidence type="ECO:0000256" key="1">
    <source>
        <dbReference type="ARBA" id="ARBA00023015"/>
    </source>
</evidence>